<dbReference type="Pfam" id="PF13843">
    <property type="entry name" value="DDE_Tnp_1_7"/>
    <property type="match status" value="1"/>
</dbReference>
<dbReference type="GO" id="GO:0043565">
    <property type="term" value="F:sequence-specific DNA binding"/>
    <property type="evidence" value="ECO:0007669"/>
    <property type="project" value="TreeGrafter"/>
</dbReference>
<dbReference type="AlphaFoldDB" id="A0A7R8WBI9"/>
<dbReference type="InterPro" id="IPR029526">
    <property type="entry name" value="PGBD"/>
</dbReference>
<dbReference type="InterPro" id="IPR052638">
    <property type="entry name" value="PiggyBac_TE-derived"/>
</dbReference>
<dbReference type="OrthoDB" id="6377562at2759"/>
<dbReference type="EMBL" id="OB661602">
    <property type="protein sequence ID" value="CAD7228580.1"/>
    <property type="molecule type" value="Genomic_DNA"/>
</dbReference>
<organism evidence="2">
    <name type="scientific">Cyprideis torosa</name>
    <dbReference type="NCBI Taxonomy" id="163714"/>
    <lineage>
        <taxon>Eukaryota</taxon>
        <taxon>Metazoa</taxon>
        <taxon>Ecdysozoa</taxon>
        <taxon>Arthropoda</taxon>
        <taxon>Crustacea</taxon>
        <taxon>Oligostraca</taxon>
        <taxon>Ostracoda</taxon>
        <taxon>Podocopa</taxon>
        <taxon>Podocopida</taxon>
        <taxon>Cytherocopina</taxon>
        <taxon>Cytheroidea</taxon>
        <taxon>Cytherideidae</taxon>
        <taxon>Cyprideis</taxon>
    </lineage>
</organism>
<accession>A0A7R8WBI9</accession>
<evidence type="ECO:0000313" key="2">
    <source>
        <dbReference type="EMBL" id="CAD7228580.1"/>
    </source>
</evidence>
<reference evidence="2" key="1">
    <citation type="submission" date="2020-11" db="EMBL/GenBank/DDBJ databases">
        <authorList>
            <person name="Tran Van P."/>
        </authorList>
    </citation>
    <scope>NUCLEOTIDE SEQUENCE</scope>
</reference>
<feature type="domain" description="PiggyBac transposable element-derived protein" evidence="1">
    <location>
        <begin position="2"/>
        <end position="142"/>
    </location>
</feature>
<proteinExistence type="predicted"/>
<evidence type="ECO:0000259" key="1">
    <source>
        <dbReference type="Pfam" id="PF13843"/>
    </source>
</evidence>
<dbReference type="PANTHER" id="PTHR47055">
    <property type="entry name" value="DDE_TNP_1_7 DOMAIN-CONTAINING PROTEIN"/>
    <property type="match status" value="1"/>
</dbReference>
<dbReference type="PANTHER" id="PTHR47055:SF2">
    <property type="entry name" value="PIGGYBAC TRANSPOSABLE ELEMENT-DERIVED PROTEIN 2-RELATED"/>
    <property type="match status" value="1"/>
</dbReference>
<protein>
    <recommendedName>
        <fullName evidence="1">PiggyBac transposable element-derived protein domain-containing protein</fullName>
    </recommendedName>
</protein>
<sequence>MQFLHFADNADIDMNDKYYKLRPLISHLQAKFKLHFVPVQNISHDEAILEYFGHNSMKQKSIRFGYKLWCLNTPEGYLIAFDPYQGKSGKQVEEELAEIFGKSASTVLVLLDQLPEEVKHLPFHITFYNLFTTLDLLIAVKRRG</sequence>
<name>A0A7R8WBI9_9CRUS</name>
<gene>
    <name evidence="2" type="ORF">CTOB1V02_LOCUS6461</name>
</gene>